<name>A0ABX4YDA7_9LEPT</name>
<proteinExistence type="predicted"/>
<protein>
    <recommendedName>
        <fullName evidence="3">SLEI domain protein, PF07620 family</fullName>
    </recommendedName>
</protein>
<evidence type="ECO:0008006" key="3">
    <source>
        <dbReference type="Google" id="ProtNLM"/>
    </source>
</evidence>
<dbReference type="Proteomes" id="UP000094669">
    <property type="component" value="Unassembled WGS sequence"/>
</dbReference>
<reference evidence="1" key="1">
    <citation type="submission" date="2018-01" db="EMBL/GenBank/DDBJ databases">
        <title>Genomic characterization of Leptospira inadai serogroup Lyme isolated from captured rat in Brazil and comparative analysis with human reference strain.</title>
        <authorList>
            <person name="Moreno L.Z."/>
            <person name="Loureiro A.P."/>
            <person name="Miraglia F."/>
            <person name="Kremer F.S."/>
            <person name="Eslabao M.R."/>
            <person name="Dellagostin O.A."/>
            <person name="Lilenbaum W."/>
            <person name="Moreno A.M."/>
        </authorList>
    </citation>
    <scope>NUCLEOTIDE SEQUENCE [LARGE SCALE GENOMIC DNA]</scope>
    <source>
        <strain evidence="1">M34/99</strain>
    </source>
</reference>
<accession>A0ABX4YDA7</accession>
<evidence type="ECO:0000313" key="1">
    <source>
        <dbReference type="EMBL" id="PNV72115.1"/>
    </source>
</evidence>
<evidence type="ECO:0000313" key="2">
    <source>
        <dbReference type="Proteomes" id="UP000094669"/>
    </source>
</evidence>
<comment type="caution">
    <text evidence="1">The sequence shown here is derived from an EMBL/GenBank/DDBJ whole genome shotgun (WGS) entry which is preliminary data.</text>
</comment>
<dbReference type="EMBL" id="MCRM02000035">
    <property type="protein sequence ID" value="PNV72115.1"/>
    <property type="molecule type" value="Genomic_DNA"/>
</dbReference>
<sequence>MQKYYSLSPRPLFSLRRGSLSNTGFSRNLQYIIHIFLFRRLPAGIDIDFKLRNMLRSAPQKKAFFLPKFPDFTFFL</sequence>
<gene>
    <name evidence="1" type="ORF">BES34_020000</name>
</gene>
<organism evidence="1 2">
    <name type="scientific">Leptospira inadai serovar Lyme</name>
    <dbReference type="NCBI Taxonomy" id="293084"/>
    <lineage>
        <taxon>Bacteria</taxon>
        <taxon>Pseudomonadati</taxon>
        <taxon>Spirochaetota</taxon>
        <taxon>Spirochaetia</taxon>
        <taxon>Leptospirales</taxon>
        <taxon>Leptospiraceae</taxon>
        <taxon>Leptospira</taxon>
    </lineage>
</organism>
<keyword evidence="2" id="KW-1185">Reference proteome</keyword>